<evidence type="ECO:0008006" key="4">
    <source>
        <dbReference type="Google" id="ProtNLM"/>
    </source>
</evidence>
<dbReference type="AlphaFoldDB" id="A0A1G2UZC5"/>
<feature type="transmembrane region" description="Helical" evidence="1">
    <location>
        <begin position="12"/>
        <end position="32"/>
    </location>
</feature>
<proteinExistence type="predicted"/>
<organism evidence="2 3">
    <name type="scientific">Candidatus Zambryskibacteria bacterium RIFOXYC1_FULL_39_10</name>
    <dbReference type="NCBI Taxonomy" id="1802779"/>
    <lineage>
        <taxon>Bacteria</taxon>
        <taxon>Candidatus Zambryskiibacteriota</taxon>
    </lineage>
</organism>
<evidence type="ECO:0000256" key="1">
    <source>
        <dbReference type="SAM" id="Phobius"/>
    </source>
</evidence>
<name>A0A1G2UZC5_9BACT</name>
<evidence type="ECO:0000313" key="3">
    <source>
        <dbReference type="Proteomes" id="UP000177697"/>
    </source>
</evidence>
<keyword evidence="1" id="KW-0812">Transmembrane</keyword>
<gene>
    <name evidence="2" type="ORF">A2431_03445</name>
</gene>
<keyword evidence="1" id="KW-0472">Membrane</keyword>
<dbReference type="EMBL" id="MHWW01000014">
    <property type="protein sequence ID" value="OHB14727.1"/>
    <property type="molecule type" value="Genomic_DNA"/>
</dbReference>
<keyword evidence="1" id="KW-1133">Transmembrane helix</keyword>
<comment type="caution">
    <text evidence="2">The sequence shown here is derived from an EMBL/GenBank/DDBJ whole genome shotgun (WGS) entry which is preliminary data.</text>
</comment>
<accession>A0A1G2UZC5</accession>
<dbReference type="Proteomes" id="UP000177697">
    <property type="component" value="Unassembled WGS sequence"/>
</dbReference>
<evidence type="ECO:0000313" key="2">
    <source>
        <dbReference type="EMBL" id="OHB14727.1"/>
    </source>
</evidence>
<protein>
    <recommendedName>
        <fullName evidence="4">GH18 domain-containing protein</fullName>
    </recommendedName>
</protein>
<sequence length="396" mass="45587">MKREASKNNKVYINGLMVFAFVMVLAFVFDYYDSSIPHRNSVDTKISLYSDRDITPNAIATNPEFETLTFDTNTPKQSIFSSQMAAVIRTVKSFTTKTATNDGPKEYGSWIWTPTKYLTPEYTESILSGAKASGIDTIYLSVDSYLDIFVMPKGEEREKQKEIFSEKLNYFIERANHFGIAVDAEAGWQNWAEEGNTYKAFAIANFVKNFNETHENKFRGFQYDVEPYMLDYYEENKTTVLKNFVKLIDQSEYFLASSSLRFSVVVPDFFDGNDDFTPKFSYNGKRDYVFKHLLNILDRRPNSSIIVMSYRNFADGKDGSIEVSKNEMKTANKGAYKTKIIIAQETSEVPPPYITFHDTPKKYFDWQVARINDEFNSHPNFGGIAIHYINAFLAME</sequence>
<reference evidence="2 3" key="1">
    <citation type="journal article" date="2016" name="Nat. Commun.">
        <title>Thousands of microbial genomes shed light on interconnected biogeochemical processes in an aquifer system.</title>
        <authorList>
            <person name="Anantharaman K."/>
            <person name="Brown C.T."/>
            <person name="Hug L.A."/>
            <person name="Sharon I."/>
            <person name="Castelle C.J."/>
            <person name="Probst A.J."/>
            <person name="Thomas B.C."/>
            <person name="Singh A."/>
            <person name="Wilkins M.J."/>
            <person name="Karaoz U."/>
            <person name="Brodie E.L."/>
            <person name="Williams K.H."/>
            <person name="Hubbard S.S."/>
            <person name="Banfield J.F."/>
        </authorList>
    </citation>
    <scope>NUCLEOTIDE SEQUENCE [LARGE SCALE GENOMIC DNA]</scope>
</reference>